<proteinExistence type="inferred from homology"/>
<organism evidence="3 4">
    <name type="scientific">Rotaria sordida</name>
    <dbReference type="NCBI Taxonomy" id="392033"/>
    <lineage>
        <taxon>Eukaryota</taxon>
        <taxon>Metazoa</taxon>
        <taxon>Spiralia</taxon>
        <taxon>Gnathifera</taxon>
        <taxon>Rotifera</taxon>
        <taxon>Eurotatoria</taxon>
        <taxon>Bdelloidea</taxon>
        <taxon>Philodinida</taxon>
        <taxon>Philodinidae</taxon>
        <taxon>Rotaria</taxon>
    </lineage>
</organism>
<keyword evidence="2" id="KW-0472">Membrane</keyword>
<dbReference type="PANTHER" id="PTHR23222">
    <property type="entry name" value="PROHIBITIN"/>
    <property type="match status" value="1"/>
</dbReference>
<dbReference type="InterPro" id="IPR000163">
    <property type="entry name" value="Prohibitin"/>
</dbReference>
<keyword evidence="2" id="KW-0496">Mitochondrion</keyword>
<reference evidence="3" key="1">
    <citation type="submission" date="2021-02" db="EMBL/GenBank/DDBJ databases">
        <authorList>
            <person name="Nowell W R."/>
        </authorList>
    </citation>
    <scope>NUCLEOTIDE SEQUENCE</scope>
</reference>
<evidence type="ECO:0000256" key="1">
    <source>
        <dbReference type="ARBA" id="ARBA00009658"/>
    </source>
</evidence>
<sequence>EGTHFMVSWLHRPIIIDIRTRPRSVPSITDIKDLQTINITLRILYRPGAELLPKIFCKLGFRL</sequence>
<dbReference type="PRINTS" id="PR00679">
    <property type="entry name" value="PROHIBITIN"/>
</dbReference>
<evidence type="ECO:0000256" key="2">
    <source>
        <dbReference type="RuleBase" id="RU366048"/>
    </source>
</evidence>
<feature type="non-terminal residue" evidence="3">
    <location>
        <position position="63"/>
    </location>
</feature>
<comment type="subcellular location">
    <subcellularLocation>
        <location evidence="2">Mitochondrion inner membrane</location>
    </subcellularLocation>
</comment>
<evidence type="ECO:0000313" key="4">
    <source>
        <dbReference type="Proteomes" id="UP000663836"/>
    </source>
</evidence>
<evidence type="ECO:0000313" key="3">
    <source>
        <dbReference type="EMBL" id="CAF4297198.1"/>
    </source>
</evidence>
<dbReference type="EMBL" id="CAJOBD010034672">
    <property type="protein sequence ID" value="CAF4297198.1"/>
    <property type="molecule type" value="Genomic_DNA"/>
</dbReference>
<protein>
    <recommendedName>
        <fullName evidence="2">Prohibitin</fullName>
    </recommendedName>
</protein>
<comment type="similarity">
    <text evidence="1 2">Belongs to the prohibitin family.</text>
</comment>
<dbReference type="GO" id="GO:0005743">
    <property type="term" value="C:mitochondrial inner membrane"/>
    <property type="evidence" value="ECO:0007669"/>
    <property type="project" value="UniProtKB-SubCell"/>
</dbReference>
<keyword evidence="2" id="KW-0999">Mitochondrion inner membrane</keyword>
<dbReference type="Proteomes" id="UP000663836">
    <property type="component" value="Unassembled WGS sequence"/>
</dbReference>
<dbReference type="AlphaFoldDB" id="A0A820HM83"/>
<dbReference type="GO" id="GO:0007005">
    <property type="term" value="P:mitochondrion organization"/>
    <property type="evidence" value="ECO:0007669"/>
    <property type="project" value="TreeGrafter"/>
</dbReference>
<comment type="caution">
    <text evidence="3">The sequence shown here is derived from an EMBL/GenBank/DDBJ whole genome shotgun (WGS) entry which is preliminary data.</text>
</comment>
<dbReference type="PANTHER" id="PTHR23222:SF0">
    <property type="entry name" value="PROHIBITIN 1"/>
    <property type="match status" value="1"/>
</dbReference>
<accession>A0A820HM83</accession>
<gene>
    <name evidence="3" type="ORF">JBS370_LOCUS40258</name>
</gene>
<name>A0A820HM83_9BILA</name>